<evidence type="ECO:0000313" key="2">
    <source>
        <dbReference type="EMBL" id="SHI99015.1"/>
    </source>
</evidence>
<name>A0A1M6FMX0_9ACTN</name>
<keyword evidence="3" id="KW-1185">Reference proteome</keyword>
<dbReference type="EMBL" id="FQZK01000003">
    <property type="protein sequence ID" value="SHI99015.1"/>
    <property type="molecule type" value="Genomic_DNA"/>
</dbReference>
<evidence type="ECO:0000313" key="3">
    <source>
        <dbReference type="Proteomes" id="UP000184452"/>
    </source>
</evidence>
<feature type="transmembrane region" description="Helical" evidence="1">
    <location>
        <begin position="46"/>
        <end position="63"/>
    </location>
</feature>
<keyword evidence="1" id="KW-0812">Transmembrane</keyword>
<keyword evidence="1" id="KW-1133">Transmembrane helix</keyword>
<accession>A0A1M6FMX0</accession>
<proteinExistence type="predicted"/>
<evidence type="ECO:0000256" key="1">
    <source>
        <dbReference type="SAM" id="Phobius"/>
    </source>
</evidence>
<keyword evidence="1" id="KW-0472">Membrane</keyword>
<feature type="transmembrane region" description="Helical" evidence="1">
    <location>
        <begin position="21"/>
        <end position="40"/>
    </location>
</feature>
<reference evidence="2 3" key="1">
    <citation type="submission" date="2016-11" db="EMBL/GenBank/DDBJ databases">
        <authorList>
            <person name="Jaros S."/>
            <person name="Januszkiewicz K."/>
            <person name="Wedrychowicz H."/>
        </authorList>
    </citation>
    <scope>NUCLEOTIDE SEQUENCE [LARGE SCALE GENOMIC DNA]</scope>
    <source>
        <strain evidence="2 3">CGMCC 4.5723</strain>
    </source>
</reference>
<protein>
    <submittedName>
        <fullName evidence="2">Uncharacterized protein</fullName>
    </submittedName>
</protein>
<dbReference type="RefSeq" id="WP_073376690.1">
    <property type="nucleotide sequence ID" value="NZ_FQZK01000003.1"/>
</dbReference>
<organism evidence="2 3">
    <name type="scientific">Nocardiopsis flavescens</name>
    <dbReference type="NCBI Taxonomy" id="758803"/>
    <lineage>
        <taxon>Bacteria</taxon>
        <taxon>Bacillati</taxon>
        <taxon>Actinomycetota</taxon>
        <taxon>Actinomycetes</taxon>
        <taxon>Streptosporangiales</taxon>
        <taxon>Nocardiopsidaceae</taxon>
        <taxon>Nocardiopsis</taxon>
    </lineage>
</organism>
<dbReference type="Proteomes" id="UP000184452">
    <property type="component" value="Unassembled WGS sequence"/>
</dbReference>
<gene>
    <name evidence="2" type="ORF">SAMN05421803_10390</name>
</gene>
<dbReference type="AlphaFoldDB" id="A0A1M6FMX0"/>
<sequence length="80" mass="8848">MRSGRHGAARPPVGVLIQQDRVDFALFALIFVVAVVSMVFSGPGSVVFWLALLPLVSAVVLTVRRIEHLSRLELRDSEFM</sequence>